<sequence>MLASNSSNQNFPAYFEILDEEDREKYKKLKYYIANSGKKYKRYQRVESLKDALHWAYCYCIKHDSNDWKRCLICGIFWTDLDTIIINNHQLQILIDKCKSSINDAILRMGYKTIPFSSCEETKLMYNNPFLSEKSIEWKNWTVRKKLLFPHIYFQNNYNHLIEKCY</sequence>
<gene>
    <name evidence="2" type="ORF">M9Y10_029621</name>
</gene>
<accession>A0ABR2KML8</accession>
<proteinExistence type="predicted"/>
<evidence type="ECO:0000259" key="1">
    <source>
        <dbReference type="Pfam" id="PF10416"/>
    </source>
</evidence>
<dbReference type="Pfam" id="PF10416">
    <property type="entry name" value="IBD"/>
    <property type="match status" value="1"/>
</dbReference>
<keyword evidence="3" id="KW-1185">Reference proteome</keyword>
<dbReference type="Proteomes" id="UP001470230">
    <property type="component" value="Unassembled WGS sequence"/>
</dbReference>
<comment type="caution">
    <text evidence="2">The sequence shown here is derived from an EMBL/GenBank/DDBJ whole genome shotgun (WGS) entry which is preliminary data.</text>
</comment>
<reference evidence="2 3" key="1">
    <citation type="submission" date="2024-04" db="EMBL/GenBank/DDBJ databases">
        <title>Tritrichomonas musculus Genome.</title>
        <authorList>
            <person name="Alves-Ferreira E."/>
            <person name="Grigg M."/>
            <person name="Lorenzi H."/>
            <person name="Galac M."/>
        </authorList>
    </citation>
    <scope>NUCLEOTIDE SEQUENCE [LARGE SCALE GENOMIC DNA]</scope>
    <source>
        <strain evidence="2 3">EAF2021</strain>
    </source>
</reference>
<organism evidence="2 3">
    <name type="scientific">Tritrichomonas musculus</name>
    <dbReference type="NCBI Taxonomy" id="1915356"/>
    <lineage>
        <taxon>Eukaryota</taxon>
        <taxon>Metamonada</taxon>
        <taxon>Parabasalia</taxon>
        <taxon>Tritrichomonadida</taxon>
        <taxon>Tritrichomonadidae</taxon>
        <taxon>Tritrichomonas</taxon>
    </lineage>
</organism>
<feature type="domain" description="Initiator binding" evidence="1">
    <location>
        <begin position="20"/>
        <end position="146"/>
    </location>
</feature>
<protein>
    <recommendedName>
        <fullName evidence="1">Initiator binding domain-containing protein</fullName>
    </recommendedName>
</protein>
<dbReference type="InterPro" id="IPR018845">
    <property type="entry name" value="Initiator-bd"/>
</dbReference>
<evidence type="ECO:0000313" key="2">
    <source>
        <dbReference type="EMBL" id="KAK8892395.1"/>
    </source>
</evidence>
<dbReference type="EMBL" id="JAPFFF010000004">
    <property type="protein sequence ID" value="KAK8892395.1"/>
    <property type="molecule type" value="Genomic_DNA"/>
</dbReference>
<name>A0ABR2KML8_9EUKA</name>
<evidence type="ECO:0000313" key="3">
    <source>
        <dbReference type="Proteomes" id="UP001470230"/>
    </source>
</evidence>